<dbReference type="AlphaFoldDB" id="A0A1G6D3S2"/>
<feature type="transmembrane region" description="Helical" evidence="1">
    <location>
        <begin position="75"/>
        <end position="98"/>
    </location>
</feature>
<accession>A0A1G6D3S2</accession>
<keyword evidence="1" id="KW-0812">Transmembrane</keyword>
<name>A0A1G6D3S2_9HYPH</name>
<reference evidence="2 3" key="1">
    <citation type="submission" date="2016-10" db="EMBL/GenBank/DDBJ databases">
        <authorList>
            <person name="de Groot N.N."/>
        </authorList>
    </citation>
    <scope>NUCLEOTIDE SEQUENCE [LARGE SCALE GENOMIC DNA]</scope>
    <source>
        <strain evidence="2 3">ATCC 35022</strain>
    </source>
</reference>
<evidence type="ECO:0000256" key="1">
    <source>
        <dbReference type="SAM" id="Phobius"/>
    </source>
</evidence>
<dbReference type="RefSeq" id="WP_090877332.1">
    <property type="nucleotide sequence ID" value="NZ_FMXQ01000006.1"/>
</dbReference>
<proteinExistence type="predicted"/>
<sequence>MSNDFSGASPMIAAQREMRSREKLVWAGRPVRWTAIRKALSGFLTGLVIIAIAAVWSGFAYILTANDDAGSVFRIFPYIGFFFALFGLAIALSGLLSFRRTNSTLYALSDQRLVTVSERPKKIVRAIDLAGITRVVTKEGWGGSGALTVFTGRTGRDTLLGVPGVARVAADLDRLRAKAAEARRNDDG</sequence>
<dbReference type="Proteomes" id="UP000199071">
    <property type="component" value="Unassembled WGS sequence"/>
</dbReference>
<evidence type="ECO:0000313" key="3">
    <source>
        <dbReference type="Proteomes" id="UP000199071"/>
    </source>
</evidence>
<evidence type="ECO:0008006" key="4">
    <source>
        <dbReference type="Google" id="ProtNLM"/>
    </source>
</evidence>
<dbReference type="STRING" id="665467.SAMN02982931_02977"/>
<keyword evidence="3" id="KW-1185">Reference proteome</keyword>
<protein>
    <recommendedName>
        <fullName evidence="4">PH domain-containing protein</fullName>
    </recommendedName>
</protein>
<gene>
    <name evidence="2" type="ORF">SAMN02982931_02977</name>
</gene>
<dbReference type="EMBL" id="FMXQ01000006">
    <property type="protein sequence ID" value="SDB39812.1"/>
    <property type="molecule type" value="Genomic_DNA"/>
</dbReference>
<evidence type="ECO:0000313" key="2">
    <source>
        <dbReference type="EMBL" id="SDB39812.1"/>
    </source>
</evidence>
<keyword evidence="1" id="KW-1133">Transmembrane helix</keyword>
<feature type="transmembrane region" description="Helical" evidence="1">
    <location>
        <begin position="39"/>
        <end position="63"/>
    </location>
</feature>
<keyword evidence="1" id="KW-0472">Membrane</keyword>
<organism evidence="2 3">
    <name type="scientific">Bauldia litoralis</name>
    <dbReference type="NCBI Taxonomy" id="665467"/>
    <lineage>
        <taxon>Bacteria</taxon>
        <taxon>Pseudomonadati</taxon>
        <taxon>Pseudomonadota</taxon>
        <taxon>Alphaproteobacteria</taxon>
        <taxon>Hyphomicrobiales</taxon>
        <taxon>Kaistiaceae</taxon>
        <taxon>Bauldia</taxon>
    </lineage>
</organism>